<dbReference type="EMBL" id="LGRX02008195">
    <property type="protein sequence ID" value="KAK3273860.1"/>
    <property type="molecule type" value="Genomic_DNA"/>
</dbReference>
<feature type="compositionally biased region" description="Basic and acidic residues" evidence="1">
    <location>
        <begin position="1"/>
        <end position="13"/>
    </location>
</feature>
<keyword evidence="3" id="KW-1185">Reference proteome</keyword>
<feature type="compositionally biased region" description="Basic and acidic residues" evidence="1">
    <location>
        <begin position="35"/>
        <end position="52"/>
    </location>
</feature>
<evidence type="ECO:0000313" key="3">
    <source>
        <dbReference type="Proteomes" id="UP001190700"/>
    </source>
</evidence>
<organism evidence="2 3">
    <name type="scientific">Cymbomonas tetramitiformis</name>
    <dbReference type="NCBI Taxonomy" id="36881"/>
    <lineage>
        <taxon>Eukaryota</taxon>
        <taxon>Viridiplantae</taxon>
        <taxon>Chlorophyta</taxon>
        <taxon>Pyramimonadophyceae</taxon>
        <taxon>Pyramimonadales</taxon>
        <taxon>Pyramimonadaceae</taxon>
        <taxon>Cymbomonas</taxon>
    </lineage>
</organism>
<dbReference type="AlphaFoldDB" id="A0AAE0L6S8"/>
<reference evidence="2 3" key="1">
    <citation type="journal article" date="2015" name="Genome Biol. Evol.">
        <title>Comparative Genomics of a Bacterivorous Green Alga Reveals Evolutionary Causalities and Consequences of Phago-Mixotrophic Mode of Nutrition.</title>
        <authorList>
            <person name="Burns J.A."/>
            <person name="Paasch A."/>
            <person name="Narechania A."/>
            <person name="Kim E."/>
        </authorList>
    </citation>
    <scope>NUCLEOTIDE SEQUENCE [LARGE SCALE GENOMIC DNA]</scope>
    <source>
        <strain evidence="2 3">PLY_AMNH</strain>
    </source>
</reference>
<name>A0AAE0L6S8_9CHLO</name>
<dbReference type="Proteomes" id="UP001190700">
    <property type="component" value="Unassembled WGS sequence"/>
</dbReference>
<proteinExistence type="predicted"/>
<evidence type="ECO:0000313" key="2">
    <source>
        <dbReference type="EMBL" id="KAK3273860.1"/>
    </source>
</evidence>
<gene>
    <name evidence="2" type="ORF">CYMTET_17921</name>
</gene>
<comment type="caution">
    <text evidence="2">The sequence shown here is derived from an EMBL/GenBank/DDBJ whole genome shotgun (WGS) entry which is preliminary data.</text>
</comment>
<protein>
    <submittedName>
        <fullName evidence="2">Uncharacterized protein</fullName>
    </submittedName>
</protein>
<accession>A0AAE0L6S8</accession>
<evidence type="ECO:0000256" key="1">
    <source>
        <dbReference type="SAM" id="MobiDB-lite"/>
    </source>
</evidence>
<feature type="non-terminal residue" evidence="2">
    <location>
        <position position="83"/>
    </location>
</feature>
<sequence>MTRFGDRLARLSSREATATRKRPWASAVALDDLPGSDRNELTRDAGEKDKNKGLRKQYAAVQHHYVAHKATGAAVEDARKALE</sequence>
<feature type="region of interest" description="Disordered" evidence="1">
    <location>
        <begin position="1"/>
        <end position="53"/>
    </location>
</feature>